<comment type="caution">
    <text evidence="1">The sequence shown here is derived from an EMBL/GenBank/DDBJ whole genome shotgun (WGS) entry which is preliminary data.</text>
</comment>
<sequence>MTMTTKPAMPSDAELVAYLDGELSPADSVRIAQSVAADPKLGARLDLMMKGARPFRQAFEPLLAQAPADRLDSMLDAVLQRPAQPAGRVMSLVRQHRLAAVAASFALMVAGSSLDRLVVSPLLATVSPVDAQADWRRAVAQYLSLYTTETLSIIPAGTAQRRELASLGQKLGLDMTDTLVSLPDLTLKRSEMLDYDGRPLGFMAYLDPVAGPLALCIMTGVAGDTMPRVEHRRGLGVVYWSQHNRGFMLIGHAGDARLQALAATVADRFAAAAPLRQGEDRG</sequence>
<gene>
    <name evidence="1" type="ORF">M8523_26930</name>
</gene>
<reference evidence="1" key="1">
    <citation type="submission" date="2022-05" db="EMBL/GenBank/DDBJ databases">
        <authorList>
            <person name="Pankratov T."/>
        </authorList>
    </citation>
    <scope>NUCLEOTIDE SEQUENCE</scope>
    <source>
        <strain evidence="1">BP6-180914</strain>
    </source>
</reference>
<organism evidence="1 2">
    <name type="scientific">Lichenifustis flavocetrariae</name>
    <dbReference type="NCBI Taxonomy" id="2949735"/>
    <lineage>
        <taxon>Bacteria</taxon>
        <taxon>Pseudomonadati</taxon>
        <taxon>Pseudomonadota</taxon>
        <taxon>Alphaproteobacteria</taxon>
        <taxon>Hyphomicrobiales</taxon>
        <taxon>Lichenihabitantaceae</taxon>
        <taxon>Lichenifustis</taxon>
    </lineage>
</organism>
<proteinExistence type="predicted"/>
<keyword evidence="2" id="KW-1185">Reference proteome</keyword>
<dbReference type="AlphaFoldDB" id="A0AA42CQN2"/>
<accession>A0AA42CQN2</accession>
<dbReference type="RefSeq" id="WP_282587990.1">
    <property type="nucleotide sequence ID" value="NZ_JAMOIM010000029.1"/>
</dbReference>
<evidence type="ECO:0000313" key="1">
    <source>
        <dbReference type="EMBL" id="MCW6511612.1"/>
    </source>
</evidence>
<protein>
    <submittedName>
        <fullName evidence="1">Anti-sigma factor</fullName>
    </submittedName>
</protein>
<evidence type="ECO:0000313" key="2">
    <source>
        <dbReference type="Proteomes" id="UP001165667"/>
    </source>
</evidence>
<name>A0AA42CQN2_9HYPH</name>
<dbReference type="EMBL" id="JAMOIM010000029">
    <property type="protein sequence ID" value="MCW6511612.1"/>
    <property type="molecule type" value="Genomic_DNA"/>
</dbReference>
<dbReference type="Proteomes" id="UP001165667">
    <property type="component" value="Unassembled WGS sequence"/>
</dbReference>